<evidence type="ECO:0000313" key="2">
    <source>
        <dbReference type="EMBL" id="PWB06044.1"/>
    </source>
</evidence>
<reference evidence="3" key="1">
    <citation type="submission" date="2018-02" db="EMBL/GenBank/DDBJ databases">
        <authorList>
            <person name="Clavel T."/>
            <person name="Strowig T."/>
        </authorList>
    </citation>
    <scope>NUCLEOTIDE SEQUENCE [LARGE SCALE GENOMIC DNA]</scope>
    <source>
        <strain evidence="3">DSM 100764</strain>
    </source>
</reference>
<dbReference type="RefSeq" id="WP_010801754.1">
    <property type="nucleotide sequence ID" value="NZ_CP098825.1"/>
</dbReference>
<dbReference type="AlphaFoldDB" id="A0A2V1IP77"/>
<accession>A0A2V1IP77</accession>
<dbReference type="Pfam" id="PF12674">
    <property type="entry name" value="Zn_ribbon_2"/>
    <property type="match status" value="1"/>
</dbReference>
<evidence type="ECO:0000259" key="1">
    <source>
        <dbReference type="Pfam" id="PF12674"/>
    </source>
</evidence>
<protein>
    <submittedName>
        <fullName evidence="2">Transcriptional regulator</fullName>
    </submittedName>
</protein>
<dbReference type="InterPro" id="IPR025868">
    <property type="entry name" value="Zn_ribbon_dom_put"/>
</dbReference>
<keyword evidence="3" id="KW-1185">Reference proteome</keyword>
<dbReference type="GeneID" id="93423907"/>
<gene>
    <name evidence="2" type="ORF">C5O25_11585</name>
</gene>
<comment type="caution">
    <text evidence="2">The sequence shown here is derived from an EMBL/GenBank/DDBJ whole genome shotgun (WGS) entry which is preliminary data.</text>
</comment>
<dbReference type="Proteomes" id="UP000244925">
    <property type="component" value="Unassembled WGS sequence"/>
</dbReference>
<organism evidence="2 3">
    <name type="scientific">Paramuribaculum intestinale</name>
    <dbReference type="NCBI Taxonomy" id="2094151"/>
    <lineage>
        <taxon>Bacteria</taxon>
        <taxon>Pseudomonadati</taxon>
        <taxon>Bacteroidota</taxon>
        <taxon>Bacteroidia</taxon>
        <taxon>Bacteroidales</taxon>
        <taxon>Muribaculaceae</taxon>
        <taxon>Paramuribaculum</taxon>
    </lineage>
</organism>
<evidence type="ECO:0000313" key="3">
    <source>
        <dbReference type="Proteomes" id="UP000244925"/>
    </source>
</evidence>
<name>A0A2V1IP77_9BACT</name>
<feature type="domain" description="Putative zinc ribbon" evidence="1">
    <location>
        <begin position="5"/>
        <end position="88"/>
    </location>
</feature>
<sequence length="89" mass="10676">MEQKFCQSCGMPLTDKDKGINADGSRNDDYCNYCYMDGRFTQDFTMEQMIEHCARFTDDINKWSGENMTVEQAKEMMRQFYPNLKRWKK</sequence>
<dbReference type="EMBL" id="PUBV01000038">
    <property type="protein sequence ID" value="PWB06044.1"/>
    <property type="molecule type" value="Genomic_DNA"/>
</dbReference>
<proteinExistence type="predicted"/>